<keyword evidence="5 7" id="KW-1133">Transmembrane helix</keyword>
<dbReference type="PANTHER" id="PTHR43840:SF15">
    <property type="entry name" value="MITOCHONDRIAL METAL TRANSPORTER 1-RELATED"/>
    <property type="match status" value="1"/>
</dbReference>
<comment type="similarity">
    <text evidence="2">Belongs to the cation diffusion facilitator (CDF) transporter (TC 2.A.4) family.</text>
</comment>
<dbReference type="InterPro" id="IPR058533">
    <property type="entry name" value="Cation_efflux_TM"/>
</dbReference>
<dbReference type="GO" id="GO:0008324">
    <property type="term" value="F:monoatomic cation transmembrane transporter activity"/>
    <property type="evidence" value="ECO:0007669"/>
    <property type="project" value="InterPro"/>
</dbReference>
<feature type="domain" description="Cation efflux protein cytoplasmic" evidence="9">
    <location>
        <begin position="222"/>
        <end position="296"/>
    </location>
</feature>
<keyword evidence="3" id="KW-0813">Transport</keyword>
<dbReference type="SUPFAM" id="SSF161111">
    <property type="entry name" value="Cation efflux protein transmembrane domain-like"/>
    <property type="match status" value="1"/>
</dbReference>
<reference evidence="10" key="1">
    <citation type="submission" date="2021-01" db="EMBL/GenBank/DDBJ databases">
        <title>Fulvivirga kasyanovii gen. nov., sp nov., a novel member of the phylum Bacteroidetes isolated from seawater in a mussel farm.</title>
        <authorList>
            <person name="Zhao L.-H."/>
            <person name="Wang Z.-J."/>
        </authorList>
    </citation>
    <scope>NUCLEOTIDE SEQUENCE</scope>
    <source>
        <strain evidence="10">29W222</strain>
    </source>
</reference>
<dbReference type="EMBL" id="JAEUGD010000065">
    <property type="protein sequence ID" value="MBL6448796.1"/>
    <property type="molecule type" value="Genomic_DNA"/>
</dbReference>
<evidence type="ECO:0000256" key="3">
    <source>
        <dbReference type="ARBA" id="ARBA00022448"/>
    </source>
</evidence>
<dbReference type="InterPro" id="IPR027469">
    <property type="entry name" value="Cation_efflux_TMD_sf"/>
</dbReference>
<dbReference type="Gene3D" id="3.30.70.1350">
    <property type="entry name" value="Cation efflux protein, cytoplasmic domain"/>
    <property type="match status" value="1"/>
</dbReference>
<dbReference type="InterPro" id="IPR036837">
    <property type="entry name" value="Cation_efflux_CTD_sf"/>
</dbReference>
<dbReference type="Gene3D" id="1.20.1510.10">
    <property type="entry name" value="Cation efflux protein transmembrane domain"/>
    <property type="match status" value="1"/>
</dbReference>
<name>A0A937G5H8_9BACT</name>
<feature type="transmembrane region" description="Helical" evidence="7">
    <location>
        <begin position="124"/>
        <end position="142"/>
    </location>
</feature>
<dbReference type="InterPro" id="IPR002524">
    <property type="entry name" value="Cation_efflux"/>
</dbReference>
<dbReference type="Proteomes" id="UP000614216">
    <property type="component" value="Unassembled WGS sequence"/>
</dbReference>
<dbReference type="PANTHER" id="PTHR43840">
    <property type="entry name" value="MITOCHONDRIAL METAL TRANSPORTER 1-RELATED"/>
    <property type="match status" value="1"/>
</dbReference>
<dbReference type="RefSeq" id="WP_202858335.1">
    <property type="nucleotide sequence ID" value="NZ_JAEUGD010000065.1"/>
</dbReference>
<feature type="transmembrane region" description="Helical" evidence="7">
    <location>
        <begin position="21"/>
        <end position="40"/>
    </location>
</feature>
<feature type="transmembrane region" description="Helical" evidence="7">
    <location>
        <begin position="190"/>
        <end position="207"/>
    </location>
</feature>
<feature type="transmembrane region" description="Helical" evidence="7">
    <location>
        <begin position="87"/>
        <end position="104"/>
    </location>
</feature>
<dbReference type="SUPFAM" id="SSF160240">
    <property type="entry name" value="Cation efflux protein cytoplasmic domain-like"/>
    <property type="match status" value="1"/>
</dbReference>
<evidence type="ECO:0000256" key="4">
    <source>
        <dbReference type="ARBA" id="ARBA00022692"/>
    </source>
</evidence>
<sequence length="316" mass="34433">MNKEAQDHIPHPTQKGLKTTLVGIIISAILAIVKALGGIFGNSYALIADAIESAGDVLSSIMLWIGLKWSARPPDKNHPYGHGKAEALIAVGIAIALAIASFIITRDSIYHIMEPHKTPAPYTLIILVSVITTKELLYRYVLKTGIEINSGAVKADAFHHRSDAITSAAAFIGITIAIIGGEGYEVADDYAALFAAAVILINAYIIIRPAIGELLDESVVPELNTQVKELAEQVEAVHKVEKCHTRKMGVMHVVDMHIWVDSHMSVAEGHEIAHNVKNHIRNHLPEILDVLVHVEPANMEEHDQTKSDSKIHKSLQ</sequence>
<evidence type="ECO:0000256" key="1">
    <source>
        <dbReference type="ARBA" id="ARBA00004141"/>
    </source>
</evidence>
<evidence type="ECO:0000313" key="11">
    <source>
        <dbReference type="Proteomes" id="UP000614216"/>
    </source>
</evidence>
<evidence type="ECO:0000256" key="5">
    <source>
        <dbReference type="ARBA" id="ARBA00022989"/>
    </source>
</evidence>
<evidence type="ECO:0000313" key="10">
    <source>
        <dbReference type="EMBL" id="MBL6448796.1"/>
    </source>
</evidence>
<evidence type="ECO:0000256" key="2">
    <source>
        <dbReference type="ARBA" id="ARBA00008114"/>
    </source>
</evidence>
<dbReference type="NCBIfam" id="TIGR01297">
    <property type="entry name" value="CDF"/>
    <property type="match status" value="1"/>
</dbReference>
<dbReference type="FunFam" id="1.20.1510.10:FF:000006">
    <property type="entry name" value="Divalent cation efflux transporter"/>
    <property type="match status" value="1"/>
</dbReference>
<feature type="transmembrane region" description="Helical" evidence="7">
    <location>
        <begin position="163"/>
        <end position="184"/>
    </location>
</feature>
<dbReference type="InterPro" id="IPR050291">
    <property type="entry name" value="CDF_Transporter"/>
</dbReference>
<gene>
    <name evidence="10" type="ORF">JMN32_20965</name>
</gene>
<comment type="subcellular location">
    <subcellularLocation>
        <location evidence="1">Membrane</location>
        <topology evidence="1">Multi-pass membrane protein</topology>
    </subcellularLocation>
</comment>
<comment type="caution">
    <text evidence="10">The sequence shown here is derived from an EMBL/GenBank/DDBJ whole genome shotgun (WGS) entry which is preliminary data.</text>
</comment>
<feature type="transmembrane region" description="Helical" evidence="7">
    <location>
        <begin position="46"/>
        <end position="67"/>
    </location>
</feature>
<organism evidence="10 11">
    <name type="scientific">Fulvivirga marina</name>
    <dbReference type="NCBI Taxonomy" id="2494733"/>
    <lineage>
        <taxon>Bacteria</taxon>
        <taxon>Pseudomonadati</taxon>
        <taxon>Bacteroidota</taxon>
        <taxon>Cytophagia</taxon>
        <taxon>Cytophagales</taxon>
        <taxon>Fulvivirgaceae</taxon>
        <taxon>Fulvivirga</taxon>
    </lineage>
</organism>
<dbReference type="GO" id="GO:0016020">
    <property type="term" value="C:membrane"/>
    <property type="evidence" value="ECO:0007669"/>
    <property type="project" value="UniProtKB-SubCell"/>
</dbReference>
<keyword evidence="6 7" id="KW-0472">Membrane</keyword>
<feature type="domain" description="Cation efflux protein transmembrane" evidence="8">
    <location>
        <begin position="21"/>
        <end position="215"/>
    </location>
</feature>
<evidence type="ECO:0000259" key="8">
    <source>
        <dbReference type="Pfam" id="PF01545"/>
    </source>
</evidence>
<protein>
    <submittedName>
        <fullName evidence="10">Cation transporter</fullName>
    </submittedName>
</protein>
<evidence type="ECO:0000259" key="9">
    <source>
        <dbReference type="Pfam" id="PF16916"/>
    </source>
</evidence>
<dbReference type="Pfam" id="PF16916">
    <property type="entry name" value="ZT_dimer"/>
    <property type="match status" value="1"/>
</dbReference>
<keyword evidence="4 7" id="KW-0812">Transmembrane</keyword>
<evidence type="ECO:0000256" key="7">
    <source>
        <dbReference type="SAM" id="Phobius"/>
    </source>
</evidence>
<evidence type="ECO:0000256" key="6">
    <source>
        <dbReference type="ARBA" id="ARBA00023136"/>
    </source>
</evidence>
<dbReference type="AlphaFoldDB" id="A0A937G5H8"/>
<proteinExistence type="inferred from homology"/>
<keyword evidence="11" id="KW-1185">Reference proteome</keyword>
<dbReference type="Pfam" id="PF01545">
    <property type="entry name" value="Cation_efflux"/>
    <property type="match status" value="1"/>
</dbReference>
<dbReference type="InterPro" id="IPR027470">
    <property type="entry name" value="Cation_efflux_CTD"/>
</dbReference>
<accession>A0A937G5H8</accession>